<evidence type="ECO:0000313" key="2">
    <source>
        <dbReference type="Proteomes" id="UP000547209"/>
    </source>
</evidence>
<dbReference type="InterPro" id="IPR038765">
    <property type="entry name" value="Papain-like_cys_pep_sf"/>
</dbReference>
<protein>
    <submittedName>
        <fullName evidence="1">Uncharacterized protein</fullName>
    </submittedName>
</protein>
<dbReference type="SUPFAM" id="SSF54001">
    <property type="entry name" value="Cysteine proteinases"/>
    <property type="match status" value="1"/>
</dbReference>
<comment type="caution">
    <text evidence="1">The sequence shown here is derived from an EMBL/GenBank/DDBJ whole genome shotgun (WGS) entry which is preliminary data.</text>
</comment>
<dbReference type="RefSeq" id="WP_185141884.1">
    <property type="nucleotide sequence ID" value="NZ_JACJVP010000007.1"/>
</dbReference>
<organism evidence="1 2">
    <name type="scientific">Cohnella nanjingensis</name>
    <dbReference type="NCBI Taxonomy" id="1387779"/>
    <lineage>
        <taxon>Bacteria</taxon>
        <taxon>Bacillati</taxon>
        <taxon>Bacillota</taxon>
        <taxon>Bacilli</taxon>
        <taxon>Bacillales</taxon>
        <taxon>Paenibacillaceae</taxon>
        <taxon>Cohnella</taxon>
    </lineage>
</organism>
<evidence type="ECO:0000313" key="1">
    <source>
        <dbReference type="EMBL" id="MBB6670460.1"/>
    </source>
</evidence>
<proteinExistence type="predicted"/>
<keyword evidence="2" id="KW-1185">Reference proteome</keyword>
<dbReference type="Gene3D" id="3.90.1720.10">
    <property type="entry name" value="endopeptidase domain like (from Nostoc punctiforme)"/>
    <property type="match status" value="1"/>
</dbReference>
<sequence>MNATKHIYVLLTDTGTLFTRMIRLYTKAPMNHASIALDGDLEQVYSFGRRSPGNPFSAGFVKENLRGELFRQATCSVYRLAVSANQYERLKRIIRRFEENKSQYSYNLLGLATLMLNVPLERENAFFCSEFVASALSRAGLRVTDKPASLVTPFDLAASPSLTLCYRGELQAYLNGQGAGTAA</sequence>
<dbReference type="EMBL" id="JACJVP010000007">
    <property type="protein sequence ID" value="MBB6670460.1"/>
    <property type="molecule type" value="Genomic_DNA"/>
</dbReference>
<gene>
    <name evidence="1" type="ORF">H7C19_07140</name>
</gene>
<dbReference type="Proteomes" id="UP000547209">
    <property type="component" value="Unassembled WGS sequence"/>
</dbReference>
<name>A0A7X0RN07_9BACL</name>
<reference evidence="1 2" key="1">
    <citation type="submission" date="2020-08" db="EMBL/GenBank/DDBJ databases">
        <title>Cohnella phylogeny.</title>
        <authorList>
            <person name="Dunlap C."/>
        </authorList>
    </citation>
    <scope>NUCLEOTIDE SEQUENCE [LARGE SCALE GENOMIC DNA]</scope>
    <source>
        <strain evidence="1 2">DSM 28246</strain>
    </source>
</reference>
<accession>A0A7X0RN07</accession>
<dbReference type="AlphaFoldDB" id="A0A7X0RN07"/>